<dbReference type="InterPro" id="IPR036069">
    <property type="entry name" value="DUF34/NIF3_sf"/>
</dbReference>
<dbReference type="InterPro" id="IPR002678">
    <property type="entry name" value="DUF34/NIF3"/>
</dbReference>
<sequence length="263" mass="28819">MSANDYKIELNMKTQALVNYLDELLQVSQIKDFCPNGLQVQGEENISKIISGVTASQALIDRAIESNADALLVHHGYFWKNEPAPLTGMKYQRIKKLIDNNINLIAYHLPLDIHHELGNNAQLAKLLGIEVTGPLELGNPFSVSVQGQFAKAIDGSALTNQINNVLSRDCLHIAPPSNKPIKTVAWCTGGGQGYIELAAQQGIDAFISGEVSEQTTHICHEMDIHFFAAGHHATERYGAKALGEHIAQKFELDVTFVDINNPV</sequence>
<dbReference type="PANTHER" id="PTHR13799:SF14">
    <property type="entry name" value="GTP CYCLOHYDROLASE 1 TYPE 2 HOMOLOG"/>
    <property type="match status" value="1"/>
</dbReference>
<evidence type="ECO:0000256" key="2">
    <source>
        <dbReference type="ARBA" id="ARBA00022723"/>
    </source>
</evidence>
<dbReference type="Pfam" id="PF01784">
    <property type="entry name" value="DUF34_NIF3"/>
    <property type="match status" value="1"/>
</dbReference>
<accession>A0ABQ6HFF6</accession>
<dbReference type="EMBL" id="BSSV01000007">
    <property type="protein sequence ID" value="GLX86835.1"/>
    <property type="molecule type" value="Genomic_DNA"/>
</dbReference>
<evidence type="ECO:0000313" key="4">
    <source>
        <dbReference type="Proteomes" id="UP001157134"/>
    </source>
</evidence>
<dbReference type="NCBIfam" id="TIGR00486">
    <property type="entry name" value="YbgI_SA1388"/>
    <property type="match status" value="1"/>
</dbReference>
<dbReference type="Gene3D" id="3.40.1390.30">
    <property type="entry name" value="NIF3 (NGG1p interacting factor 3)-like"/>
    <property type="match status" value="2"/>
</dbReference>
<proteinExistence type="inferred from homology"/>
<comment type="similarity">
    <text evidence="1">Belongs to the GTP cyclohydrolase I type 2/NIF3 family.</text>
</comment>
<organism evidence="3 4">
    <name type="scientific">Thalassotalea loyana</name>
    <dbReference type="NCBI Taxonomy" id="280483"/>
    <lineage>
        <taxon>Bacteria</taxon>
        <taxon>Pseudomonadati</taxon>
        <taxon>Pseudomonadota</taxon>
        <taxon>Gammaproteobacteria</taxon>
        <taxon>Alteromonadales</taxon>
        <taxon>Colwelliaceae</taxon>
        <taxon>Thalassotalea</taxon>
    </lineage>
</organism>
<protein>
    <submittedName>
        <fullName evidence="3">GTP cyclohydrolase 1 type 2</fullName>
    </submittedName>
</protein>
<evidence type="ECO:0000313" key="3">
    <source>
        <dbReference type="EMBL" id="GLX86835.1"/>
    </source>
</evidence>
<keyword evidence="4" id="KW-1185">Reference proteome</keyword>
<name>A0ABQ6HFF6_9GAMM</name>
<reference evidence="3 4" key="1">
    <citation type="submission" date="2023-03" db="EMBL/GenBank/DDBJ databases">
        <title>Thalassotalea loyana LMG 22536T draft genome sequence.</title>
        <authorList>
            <person name="Sawabe T."/>
        </authorList>
    </citation>
    <scope>NUCLEOTIDE SEQUENCE [LARGE SCALE GENOMIC DNA]</scope>
    <source>
        <strain evidence="3 4">LMG 22536</strain>
    </source>
</reference>
<evidence type="ECO:0000256" key="1">
    <source>
        <dbReference type="ARBA" id="ARBA00006964"/>
    </source>
</evidence>
<dbReference type="SUPFAM" id="SSF102705">
    <property type="entry name" value="NIF3 (NGG1p interacting factor 3)-like"/>
    <property type="match status" value="1"/>
</dbReference>
<dbReference type="Proteomes" id="UP001157134">
    <property type="component" value="Unassembled WGS sequence"/>
</dbReference>
<gene>
    <name evidence="3" type="primary">ybgI</name>
    <name evidence="3" type="ORF">tloyanaT_30880</name>
</gene>
<keyword evidence="2" id="KW-0479">Metal-binding</keyword>
<comment type="caution">
    <text evidence="3">The sequence shown here is derived from an EMBL/GenBank/DDBJ whole genome shotgun (WGS) entry which is preliminary data.</text>
</comment>
<dbReference type="PANTHER" id="PTHR13799">
    <property type="entry name" value="NGG1 INTERACTING FACTOR 3"/>
    <property type="match status" value="1"/>
</dbReference>